<evidence type="ECO:0000313" key="1">
    <source>
        <dbReference type="EMBL" id="DAZ95999.1"/>
    </source>
</evidence>
<sequence>ADGPDAHNTIGVAREEDRAIGRPGERHAVWELSVLALWLLELWLEVVHDDLGLEVPDLDARGGGSAQPVAVWREHQGVDDVAGDEGVETLAFVEVPEHGSAVLAARSADRAIWRHGDRVEVTLVAEQVGAELTVGQVPDLDDLVPTSRHNQWVGGRWREAHARDPLGVAFLRDRVLALAEGVPELDGLVTRARHDLTVVGAEGDRQHILGVSDEAAGGDAGVQVPETESAIPRARERELAIRRDDDVLHEVRVALETTTGEAVRLTVVGELPHEQRLVARGRQEKVWVLAGRGNGRHGLAVVAIELTAWVDVGVSHGVLERGLGCSLQTELLARPARQRGPHAATSQQSSHGIGQNSNLVIIIIIGQKYLTI</sequence>
<gene>
    <name evidence="1" type="ORF">N0F65_009300</name>
</gene>
<reference evidence="1" key="2">
    <citation type="journal article" date="2023" name="Microbiol Resour">
        <title>Decontamination and Annotation of the Draft Genome Sequence of the Oomycete Lagenidium giganteum ARSEF 373.</title>
        <authorList>
            <person name="Morgan W.R."/>
            <person name="Tartar A."/>
        </authorList>
    </citation>
    <scope>NUCLEOTIDE SEQUENCE</scope>
    <source>
        <strain evidence="1">ARSEF 373</strain>
    </source>
</reference>
<accession>A0AAV2YTQ8</accession>
<dbReference type="EMBL" id="DAKRPA010000182">
    <property type="protein sequence ID" value="DAZ95999.1"/>
    <property type="molecule type" value="Genomic_DNA"/>
</dbReference>
<proteinExistence type="predicted"/>
<dbReference type="Proteomes" id="UP001146120">
    <property type="component" value="Unassembled WGS sequence"/>
</dbReference>
<protein>
    <submittedName>
        <fullName evidence="1">Uncharacterized protein</fullName>
    </submittedName>
</protein>
<name>A0AAV2YTQ8_9STRA</name>
<keyword evidence="2" id="KW-1185">Reference proteome</keyword>
<reference evidence="1" key="1">
    <citation type="submission" date="2022-11" db="EMBL/GenBank/DDBJ databases">
        <authorList>
            <person name="Morgan W.R."/>
            <person name="Tartar A."/>
        </authorList>
    </citation>
    <scope>NUCLEOTIDE SEQUENCE</scope>
    <source>
        <strain evidence="1">ARSEF 373</strain>
    </source>
</reference>
<comment type="caution">
    <text evidence="1">The sequence shown here is derived from an EMBL/GenBank/DDBJ whole genome shotgun (WGS) entry which is preliminary data.</text>
</comment>
<dbReference type="AlphaFoldDB" id="A0AAV2YTQ8"/>
<feature type="non-terminal residue" evidence="1">
    <location>
        <position position="1"/>
    </location>
</feature>
<evidence type="ECO:0000313" key="2">
    <source>
        <dbReference type="Proteomes" id="UP001146120"/>
    </source>
</evidence>
<organism evidence="1 2">
    <name type="scientific">Lagenidium giganteum</name>
    <dbReference type="NCBI Taxonomy" id="4803"/>
    <lineage>
        <taxon>Eukaryota</taxon>
        <taxon>Sar</taxon>
        <taxon>Stramenopiles</taxon>
        <taxon>Oomycota</taxon>
        <taxon>Peronosporomycetes</taxon>
        <taxon>Pythiales</taxon>
        <taxon>Pythiaceae</taxon>
    </lineage>
</organism>